<evidence type="ECO:0000256" key="11">
    <source>
        <dbReference type="RuleBase" id="RU004253"/>
    </source>
</evidence>
<evidence type="ECO:0000256" key="1">
    <source>
        <dbReference type="ARBA" id="ARBA00005165"/>
    </source>
</evidence>
<evidence type="ECO:0000256" key="12">
    <source>
        <dbReference type="SAM" id="MobiDB-lite"/>
    </source>
</evidence>
<dbReference type="Proteomes" id="UP001597052">
    <property type="component" value="Unassembled WGS sequence"/>
</dbReference>
<keyword evidence="2 9" id="KW-0808">Transferase</keyword>
<protein>
    <recommendedName>
        <fullName evidence="9">Thiamine-phosphate synthase</fullName>
        <shortName evidence="9">TP synthase</shortName>
        <shortName evidence="9">TPS</shortName>
        <ecNumber evidence="9">2.5.1.3</ecNumber>
    </recommendedName>
    <alternativeName>
        <fullName evidence="9">Thiamine-phosphate pyrophosphorylase</fullName>
        <shortName evidence="9">TMP pyrophosphorylase</shortName>
        <shortName evidence="9">TMP-PPase</shortName>
    </alternativeName>
</protein>
<evidence type="ECO:0000256" key="8">
    <source>
        <dbReference type="ARBA" id="ARBA00047883"/>
    </source>
</evidence>
<dbReference type="GO" id="GO:0009229">
    <property type="term" value="P:thiamine diphosphate biosynthetic process"/>
    <property type="evidence" value="ECO:0007669"/>
    <property type="project" value="UniProtKB-UniRule"/>
</dbReference>
<dbReference type="RefSeq" id="WP_256395757.1">
    <property type="nucleotide sequence ID" value="NZ_JANHDJ010000002.1"/>
</dbReference>
<dbReference type="AlphaFoldDB" id="A0ABD6D916"/>
<feature type="binding site" evidence="9">
    <location>
        <position position="109"/>
    </location>
    <ligand>
        <name>4-amino-2-methyl-5-(diphosphooxymethyl)pyrimidine</name>
        <dbReference type="ChEBI" id="CHEBI:57841"/>
    </ligand>
</feature>
<feature type="binding site" evidence="9">
    <location>
        <begin position="189"/>
        <end position="190"/>
    </location>
    <ligand>
        <name>2-[(2R,5Z)-2-carboxy-4-methylthiazol-5(2H)-ylidene]ethyl phosphate</name>
        <dbReference type="ChEBI" id="CHEBI:62899"/>
    </ligand>
</feature>
<dbReference type="SUPFAM" id="SSF51391">
    <property type="entry name" value="Thiamin phosphate synthase"/>
    <property type="match status" value="1"/>
</dbReference>
<evidence type="ECO:0000256" key="5">
    <source>
        <dbReference type="ARBA" id="ARBA00022977"/>
    </source>
</evidence>
<dbReference type="NCBIfam" id="TIGR00693">
    <property type="entry name" value="thiE"/>
    <property type="match status" value="1"/>
</dbReference>
<comment type="caution">
    <text evidence="14">The sequence shown here is derived from an EMBL/GenBank/DDBJ whole genome shotgun (WGS) entry which is preliminary data.</text>
</comment>
<dbReference type="HAMAP" id="MF_00097">
    <property type="entry name" value="TMP_synthase"/>
    <property type="match status" value="1"/>
</dbReference>
<dbReference type="GO" id="GO:0000287">
    <property type="term" value="F:magnesium ion binding"/>
    <property type="evidence" value="ECO:0007669"/>
    <property type="project" value="UniProtKB-UniRule"/>
</dbReference>
<evidence type="ECO:0000256" key="7">
    <source>
        <dbReference type="ARBA" id="ARBA00047851"/>
    </source>
</evidence>
<dbReference type="PANTHER" id="PTHR20857">
    <property type="entry name" value="THIAMINE-PHOSPHATE PYROPHOSPHORYLASE"/>
    <property type="match status" value="1"/>
</dbReference>
<evidence type="ECO:0000313" key="14">
    <source>
        <dbReference type="EMBL" id="MFD1641862.1"/>
    </source>
</evidence>
<comment type="catalytic activity">
    <reaction evidence="8 9 10">
        <text>2-[(2R,5Z)-2-carboxy-4-methylthiazol-5(2H)-ylidene]ethyl phosphate + 4-amino-2-methyl-5-(diphosphooxymethyl)pyrimidine + 2 H(+) = thiamine phosphate + CO2 + diphosphate</text>
        <dbReference type="Rhea" id="RHEA:47844"/>
        <dbReference type="ChEBI" id="CHEBI:15378"/>
        <dbReference type="ChEBI" id="CHEBI:16526"/>
        <dbReference type="ChEBI" id="CHEBI:33019"/>
        <dbReference type="ChEBI" id="CHEBI:37575"/>
        <dbReference type="ChEBI" id="CHEBI:57841"/>
        <dbReference type="ChEBI" id="CHEBI:62899"/>
        <dbReference type="EC" id="2.5.1.3"/>
    </reaction>
</comment>
<comment type="catalytic activity">
    <reaction evidence="6 9 10">
        <text>4-methyl-5-(2-phosphooxyethyl)-thiazole + 4-amino-2-methyl-5-(diphosphooxymethyl)pyrimidine + H(+) = thiamine phosphate + diphosphate</text>
        <dbReference type="Rhea" id="RHEA:22328"/>
        <dbReference type="ChEBI" id="CHEBI:15378"/>
        <dbReference type="ChEBI" id="CHEBI:33019"/>
        <dbReference type="ChEBI" id="CHEBI:37575"/>
        <dbReference type="ChEBI" id="CHEBI:57841"/>
        <dbReference type="ChEBI" id="CHEBI:58296"/>
        <dbReference type="EC" id="2.5.1.3"/>
    </reaction>
</comment>
<feature type="binding site" evidence="9">
    <location>
        <position position="70"/>
    </location>
    <ligand>
        <name>4-amino-2-methyl-5-(diphosphooxymethyl)pyrimidine</name>
        <dbReference type="ChEBI" id="CHEBI:57841"/>
    </ligand>
</feature>
<dbReference type="Pfam" id="PF02581">
    <property type="entry name" value="TMP-TENI"/>
    <property type="match status" value="1"/>
</dbReference>
<organism evidence="14 15">
    <name type="scientific">Halohasta litorea</name>
    <dbReference type="NCBI Taxonomy" id="869891"/>
    <lineage>
        <taxon>Archaea</taxon>
        <taxon>Methanobacteriati</taxon>
        <taxon>Methanobacteriota</taxon>
        <taxon>Stenosarchaea group</taxon>
        <taxon>Halobacteria</taxon>
        <taxon>Halobacteriales</taxon>
        <taxon>Haloferacaceae</taxon>
        <taxon>Halohasta</taxon>
    </lineage>
</organism>
<dbReference type="CDD" id="cd00564">
    <property type="entry name" value="TMP_TenI"/>
    <property type="match status" value="1"/>
</dbReference>
<comment type="catalytic activity">
    <reaction evidence="7 9 10">
        <text>2-(2-carboxy-4-methylthiazol-5-yl)ethyl phosphate + 4-amino-2-methyl-5-(diphosphooxymethyl)pyrimidine + 2 H(+) = thiamine phosphate + CO2 + diphosphate</text>
        <dbReference type="Rhea" id="RHEA:47848"/>
        <dbReference type="ChEBI" id="CHEBI:15378"/>
        <dbReference type="ChEBI" id="CHEBI:16526"/>
        <dbReference type="ChEBI" id="CHEBI:33019"/>
        <dbReference type="ChEBI" id="CHEBI:37575"/>
        <dbReference type="ChEBI" id="CHEBI:57841"/>
        <dbReference type="ChEBI" id="CHEBI:62890"/>
        <dbReference type="EC" id="2.5.1.3"/>
    </reaction>
</comment>
<feature type="binding site" evidence="9">
    <location>
        <position position="71"/>
    </location>
    <ligand>
        <name>Mg(2+)</name>
        <dbReference type="ChEBI" id="CHEBI:18420"/>
    </ligand>
</feature>
<comment type="function">
    <text evidence="9">Condenses 4-methyl-5-(beta-hydroxyethyl)thiazole monophosphate (THZ-P) and 2-methyl-4-amino-5-hydroxymethyl pyrimidine pyrophosphate (HMP-PP) to form thiamine monophosphate (TMP).</text>
</comment>
<evidence type="ECO:0000256" key="2">
    <source>
        <dbReference type="ARBA" id="ARBA00022679"/>
    </source>
</evidence>
<keyword evidence="5 9" id="KW-0784">Thiamine biosynthesis</keyword>
<evidence type="ECO:0000256" key="10">
    <source>
        <dbReference type="RuleBase" id="RU003826"/>
    </source>
</evidence>
<dbReference type="EC" id="2.5.1.3" evidence="9"/>
<comment type="cofactor">
    <cofactor evidence="9">
        <name>Mg(2+)</name>
        <dbReference type="ChEBI" id="CHEBI:18420"/>
    </cofactor>
    <text evidence="9">Binds 1 Mg(2+) ion per subunit.</text>
</comment>
<evidence type="ECO:0000256" key="3">
    <source>
        <dbReference type="ARBA" id="ARBA00022723"/>
    </source>
</evidence>
<sequence length="226" mass="22861">MNPDQWQTYLVTQASLSAGRSTTDIVEAAIEGGVDAVQLREKGLDIGTRYELGRELRELTTEAGIDLIVNDRVDLAHAIGADGVHLGQSDLPVSAAREILGPEAIIGASVSTVSEARLAAITGADYLGVGAVYGTDSKPDAETADEGLGLDRLTDIAAAVKIPVVAIGGITPDNAAAAIDAGADAVAVISAITGADDPTAAARELSEAVDGASVEAEAETVEADDD</sequence>
<dbReference type="InterPro" id="IPR013785">
    <property type="entry name" value="Aldolase_TIM"/>
</dbReference>
<dbReference type="PANTHER" id="PTHR20857:SF15">
    <property type="entry name" value="THIAMINE-PHOSPHATE SYNTHASE"/>
    <property type="match status" value="1"/>
</dbReference>
<comment type="similarity">
    <text evidence="9 10">Belongs to the thiamine-phosphate synthase family.</text>
</comment>
<evidence type="ECO:0000256" key="9">
    <source>
        <dbReference type="HAMAP-Rule" id="MF_00097"/>
    </source>
</evidence>
<evidence type="ECO:0000256" key="4">
    <source>
        <dbReference type="ARBA" id="ARBA00022842"/>
    </source>
</evidence>
<comment type="pathway">
    <text evidence="1 9 11">Cofactor biosynthesis; thiamine diphosphate biosynthesis; thiamine phosphate from 4-amino-2-methyl-5-diphosphomethylpyrimidine and 4-methyl-5-(2-phosphoethyl)-thiazole: step 1/1.</text>
</comment>
<dbReference type="Gene3D" id="3.20.20.70">
    <property type="entry name" value="Aldolase class I"/>
    <property type="match status" value="1"/>
</dbReference>
<feature type="domain" description="Thiamine phosphate synthase/TenI" evidence="13">
    <location>
        <begin position="9"/>
        <end position="192"/>
    </location>
</feature>
<feature type="compositionally biased region" description="Acidic residues" evidence="12">
    <location>
        <begin position="216"/>
        <end position="226"/>
    </location>
</feature>
<dbReference type="InterPro" id="IPR034291">
    <property type="entry name" value="TMP_synthase"/>
</dbReference>
<dbReference type="EMBL" id="JBHUDM010000002">
    <property type="protein sequence ID" value="MFD1641862.1"/>
    <property type="molecule type" value="Genomic_DNA"/>
</dbReference>
<accession>A0ABD6D916</accession>
<evidence type="ECO:0000259" key="13">
    <source>
        <dbReference type="Pfam" id="PF02581"/>
    </source>
</evidence>
<keyword evidence="3 9" id="KW-0479">Metal-binding</keyword>
<feature type="binding site" evidence="9">
    <location>
        <begin position="135"/>
        <end position="137"/>
    </location>
    <ligand>
        <name>2-[(2R,5Z)-2-carboxy-4-methylthiazol-5(2H)-ylidene]ethyl phosphate</name>
        <dbReference type="ChEBI" id="CHEBI:62899"/>
    </ligand>
</feature>
<dbReference type="FunFam" id="3.20.20.70:FF:000096">
    <property type="entry name" value="Thiamine-phosphate synthase"/>
    <property type="match status" value="1"/>
</dbReference>
<dbReference type="InterPro" id="IPR022998">
    <property type="entry name" value="ThiamineP_synth_TenI"/>
</dbReference>
<evidence type="ECO:0000256" key="6">
    <source>
        <dbReference type="ARBA" id="ARBA00047334"/>
    </source>
</evidence>
<feature type="region of interest" description="Disordered" evidence="12">
    <location>
        <begin position="202"/>
        <end position="226"/>
    </location>
</feature>
<feature type="binding site" evidence="9">
    <location>
        <position position="90"/>
    </location>
    <ligand>
        <name>Mg(2+)</name>
        <dbReference type="ChEBI" id="CHEBI:18420"/>
    </ligand>
</feature>
<dbReference type="GO" id="GO:0009228">
    <property type="term" value="P:thiamine biosynthetic process"/>
    <property type="evidence" value="ECO:0007669"/>
    <property type="project" value="UniProtKB-KW"/>
</dbReference>
<proteinExistence type="inferred from homology"/>
<dbReference type="GO" id="GO:0004789">
    <property type="term" value="F:thiamine-phosphate diphosphorylase activity"/>
    <property type="evidence" value="ECO:0007669"/>
    <property type="project" value="UniProtKB-UniRule"/>
</dbReference>
<feature type="binding site" evidence="9">
    <location>
        <position position="138"/>
    </location>
    <ligand>
        <name>4-amino-2-methyl-5-(diphosphooxymethyl)pyrimidine</name>
        <dbReference type="ChEBI" id="CHEBI:57841"/>
    </ligand>
</feature>
<feature type="binding site" evidence="9">
    <location>
        <begin position="38"/>
        <end position="42"/>
    </location>
    <ligand>
        <name>4-amino-2-methyl-5-(diphosphooxymethyl)pyrimidine</name>
        <dbReference type="ChEBI" id="CHEBI:57841"/>
    </ligand>
</feature>
<keyword evidence="4 9" id="KW-0460">Magnesium</keyword>
<dbReference type="InterPro" id="IPR036206">
    <property type="entry name" value="ThiamineP_synth_sf"/>
</dbReference>
<reference evidence="14 15" key="1">
    <citation type="journal article" date="2019" name="Int. J. Syst. Evol. Microbiol.">
        <title>The Global Catalogue of Microorganisms (GCM) 10K type strain sequencing project: providing services to taxonomists for standard genome sequencing and annotation.</title>
        <authorList>
            <consortium name="The Broad Institute Genomics Platform"/>
            <consortium name="The Broad Institute Genome Sequencing Center for Infectious Disease"/>
            <person name="Wu L."/>
            <person name="Ma J."/>
        </authorList>
    </citation>
    <scope>NUCLEOTIDE SEQUENCE [LARGE SCALE GENOMIC DNA]</scope>
    <source>
        <strain evidence="14 15">CGMCC 1.10593</strain>
    </source>
</reference>
<gene>
    <name evidence="9 14" type="primary">thiE</name>
    <name evidence="14" type="ORF">ACFSBW_08245</name>
</gene>
<keyword evidence="15" id="KW-1185">Reference proteome</keyword>
<evidence type="ECO:0000313" key="15">
    <source>
        <dbReference type="Proteomes" id="UP001597052"/>
    </source>
</evidence>
<name>A0ABD6D916_9EURY</name>
<feature type="binding site" evidence="9">
    <location>
        <position position="169"/>
    </location>
    <ligand>
        <name>2-[(2R,5Z)-2-carboxy-4-methylthiazol-5(2H)-ylidene]ethyl phosphate</name>
        <dbReference type="ChEBI" id="CHEBI:62899"/>
    </ligand>
</feature>